<evidence type="ECO:0000313" key="1">
    <source>
        <dbReference type="EMBL" id="GFO13505.1"/>
    </source>
</evidence>
<dbReference type="Proteomes" id="UP000735302">
    <property type="component" value="Unassembled WGS sequence"/>
</dbReference>
<evidence type="ECO:0000313" key="2">
    <source>
        <dbReference type="Proteomes" id="UP000735302"/>
    </source>
</evidence>
<gene>
    <name evidence="1" type="ORF">PoB_004001000</name>
</gene>
<dbReference type="EMBL" id="BLXT01004491">
    <property type="protein sequence ID" value="GFO13505.1"/>
    <property type="molecule type" value="Genomic_DNA"/>
</dbReference>
<organism evidence="1 2">
    <name type="scientific">Plakobranchus ocellatus</name>
    <dbReference type="NCBI Taxonomy" id="259542"/>
    <lineage>
        <taxon>Eukaryota</taxon>
        <taxon>Metazoa</taxon>
        <taxon>Spiralia</taxon>
        <taxon>Lophotrochozoa</taxon>
        <taxon>Mollusca</taxon>
        <taxon>Gastropoda</taxon>
        <taxon>Heterobranchia</taxon>
        <taxon>Euthyneura</taxon>
        <taxon>Panpulmonata</taxon>
        <taxon>Sacoglossa</taxon>
        <taxon>Placobranchoidea</taxon>
        <taxon>Plakobranchidae</taxon>
        <taxon>Plakobranchus</taxon>
    </lineage>
</organism>
<dbReference type="AlphaFoldDB" id="A0AAV4B1P4"/>
<sequence length="105" mass="12196">MPLGRKGVFQVSKAVFNTSQSFEELFKELIWKTQPGCCLVGLRYRIRLYNEPASSKHAPYSRDIQVLFEEFMNGFKVRFSTKSYTIDWLKLEVGIALEVDITCHL</sequence>
<accession>A0AAV4B1P4</accession>
<proteinExistence type="predicted"/>
<name>A0AAV4B1P4_9GAST</name>
<reference evidence="1 2" key="1">
    <citation type="journal article" date="2021" name="Elife">
        <title>Chloroplast acquisition without the gene transfer in kleptoplastic sea slugs, Plakobranchus ocellatus.</title>
        <authorList>
            <person name="Maeda T."/>
            <person name="Takahashi S."/>
            <person name="Yoshida T."/>
            <person name="Shimamura S."/>
            <person name="Takaki Y."/>
            <person name="Nagai Y."/>
            <person name="Toyoda A."/>
            <person name="Suzuki Y."/>
            <person name="Arimoto A."/>
            <person name="Ishii H."/>
            <person name="Satoh N."/>
            <person name="Nishiyama T."/>
            <person name="Hasebe M."/>
            <person name="Maruyama T."/>
            <person name="Minagawa J."/>
            <person name="Obokata J."/>
            <person name="Shigenobu S."/>
        </authorList>
    </citation>
    <scope>NUCLEOTIDE SEQUENCE [LARGE SCALE GENOMIC DNA]</scope>
</reference>
<protein>
    <submittedName>
        <fullName evidence="1">Uncharacterized protein</fullName>
    </submittedName>
</protein>
<keyword evidence="2" id="KW-1185">Reference proteome</keyword>
<comment type="caution">
    <text evidence="1">The sequence shown here is derived from an EMBL/GenBank/DDBJ whole genome shotgun (WGS) entry which is preliminary data.</text>
</comment>